<comment type="caution">
    <text evidence="1">The sequence shown here is derived from an EMBL/GenBank/DDBJ whole genome shotgun (WGS) entry which is preliminary data.</text>
</comment>
<keyword evidence="2" id="KW-1185">Reference proteome</keyword>
<organism evidence="1 2">
    <name type="scientific">Alcanivorax jadensis T9</name>
    <dbReference type="NCBI Taxonomy" id="1177181"/>
    <lineage>
        <taxon>Bacteria</taxon>
        <taxon>Pseudomonadati</taxon>
        <taxon>Pseudomonadota</taxon>
        <taxon>Gammaproteobacteria</taxon>
        <taxon>Oceanospirillales</taxon>
        <taxon>Alcanivoracaceae</taxon>
        <taxon>Alcanivorax</taxon>
    </lineage>
</organism>
<proteinExistence type="predicted"/>
<dbReference type="EMBL" id="ARXU01000003">
    <property type="protein sequence ID" value="KGD61981.1"/>
    <property type="molecule type" value="Genomic_DNA"/>
</dbReference>
<evidence type="ECO:0000313" key="1">
    <source>
        <dbReference type="EMBL" id="KGD61981.1"/>
    </source>
</evidence>
<dbReference type="Proteomes" id="UP000029443">
    <property type="component" value="Unassembled WGS sequence"/>
</dbReference>
<protein>
    <submittedName>
        <fullName evidence="1">Carboxyl-terminal protease-like protein</fullName>
    </submittedName>
</protein>
<evidence type="ECO:0000313" key="2">
    <source>
        <dbReference type="Proteomes" id="UP000029443"/>
    </source>
</evidence>
<sequence length="425" mass="46409">MVKSPEWTKITSAIENSMESQIQGLSADESTSQSANLAVSMENSTIKMNWGHFLMYIGSLFTLPSSSDIEFDSELSVATGGETLFTSQANGKIRSYISVYSPSALFVGKKDPAIASEDLSNDMMRRHLQALEKWVTAEKHQYDQEVAGKDILEQRQWLIDNPRSLFAGDILGNLASHTPRGNALDWHRENVALFPGYAAMLPEEDALWFIGPEDLRVIDLVDAIKKGTSQTVLAARTETQGPYKSFDDEETRRLRRMGLSSDLIASMIRSTSRTPPPAMAATRNSQSDNVTAALLIPDNSGEYMNPWTSDGVLAEWVDNAINANMGSAIGSTVGAYAGQKALENVPFIGGILGSKLGKEVGRTTAINSSGGMDYIRTTSDLSFRNLDDMARYLKTHYANESTYQDAIKAADAIYPGLMKSLASAQ</sequence>
<gene>
    <name evidence="1" type="ORF">T9A_01190</name>
</gene>
<name>A0ABR4WEN1_9GAMM</name>
<accession>A0ABR4WEN1</accession>
<reference evidence="1 2" key="1">
    <citation type="submission" date="2012-09" db="EMBL/GenBank/DDBJ databases">
        <title>Genome Sequence of alkane-degrading Bacterium Alcanivorax jadensis T9.</title>
        <authorList>
            <person name="Lai Q."/>
            <person name="Shao Z."/>
        </authorList>
    </citation>
    <scope>NUCLEOTIDE SEQUENCE [LARGE SCALE GENOMIC DNA]</scope>
    <source>
        <strain evidence="1 2">T9</strain>
    </source>
</reference>